<dbReference type="InterPro" id="IPR010994">
    <property type="entry name" value="RuvA_2-like"/>
</dbReference>
<dbReference type="GO" id="GO:0003677">
    <property type="term" value="F:DNA binding"/>
    <property type="evidence" value="ECO:0007669"/>
    <property type="project" value="UniProtKB-UniRule"/>
</dbReference>
<feature type="domain" description="DNA mismatch repair proteins mutS family" evidence="6">
    <location>
        <begin position="507"/>
        <end position="691"/>
    </location>
</feature>
<dbReference type="SMART" id="SM00534">
    <property type="entry name" value="MUTSac"/>
    <property type="match status" value="1"/>
</dbReference>
<feature type="region of interest" description="Disordered" evidence="5">
    <location>
        <begin position="455"/>
        <end position="482"/>
    </location>
</feature>
<dbReference type="InterPro" id="IPR045076">
    <property type="entry name" value="MutS"/>
</dbReference>
<dbReference type="GO" id="GO:0016787">
    <property type="term" value="F:hydrolase activity"/>
    <property type="evidence" value="ECO:0007669"/>
    <property type="project" value="UniProtKB-KW"/>
</dbReference>
<dbReference type="SUPFAM" id="SSF47781">
    <property type="entry name" value="RuvA domain 2-like"/>
    <property type="match status" value="1"/>
</dbReference>
<sequence>MELEAIPGVGEKTARALRELDDPAATVESGDVAAIARAPGVNEARAARVARGAIRRRHDDASRVLATDRAREVYRGALGLLKERTVTDYAEKRLETFYPSASASRIAEAQAFAAEATKHDPDPAVLDALEGVEPLEDPPTVRVRDRCLATADAEEYARAEARVPELSVETVEDTRDIAELARSYASVIVLDEEFAGMDVEGDVHVRPDALSTPAETVPERLLAFFAENRERLEAAAAVHETVGAADRTGDADGDAAPEPAADLDALRDALSRLDEDGTIVGDAELERLTAAVDDLDTAVSTAESVADDHLREAIRERDVTIEGTDFLSLVEQGARVDSLLDRELADEYDTAMGRAREHLVDALELAPEEVDLAERVFDDDPSFPVERDESTVSRLRTELAAGRDRRAARLKAELAADLGELHGPVEELVRDALELDVELAIARFARDFDCVIPEVRDPDGRDEGDAGDEGVGGADDGSSGGFRIEGGRSPLLDVDFADVEPVDYAVDGVRLLSGVNSGGKTSTLDLVALVVVLAQMGMPVPAEEAALDRFEEVHYYAKSQGTLDAGAFEATLRDFGDLVEGADGRLVLVDELESITEPGASAKIIAGILEALDDQDAVAVFVSHLAREIREAADYDVAVDGIEAVGLVDGELRVNRSPREGHLARSTPELIVEKLADDRGGDFYGDLLEKF</sequence>
<dbReference type="Gene3D" id="3.40.50.300">
    <property type="entry name" value="P-loop containing nucleotide triphosphate hydrolases"/>
    <property type="match status" value="1"/>
</dbReference>
<evidence type="ECO:0000256" key="5">
    <source>
        <dbReference type="SAM" id="MobiDB-lite"/>
    </source>
</evidence>
<gene>
    <name evidence="4" type="primary">mutS2</name>
    <name evidence="7" type="ORF">ACFPJA_13260</name>
</gene>
<dbReference type="RefSeq" id="WP_122106279.1">
    <property type="nucleotide sequence ID" value="NZ_JBHSKV010000018.1"/>
</dbReference>
<accession>A0ABD5QU32</accession>
<dbReference type="HAMAP" id="MF_00971">
    <property type="entry name" value="MutS2_archaea"/>
    <property type="match status" value="1"/>
</dbReference>
<evidence type="ECO:0000256" key="3">
    <source>
        <dbReference type="ARBA" id="ARBA00023125"/>
    </source>
</evidence>
<reference evidence="7 8" key="1">
    <citation type="journal article" date="2019" name="Int. J. Syst. Evol. Microbiol.">
        <title>The Global Catalogue of Microorganisms (GCM) 10K type strain sequencing project: providing services to taxonomists for standard genome sequencing and annotation.</title>
        <authorList>
            <consortium name="The Broad Institute Genomics Platform"/>
            <consortium name="The Broad Institute Genome Sequencing Center for Infectious Disease"/>
            <person name="Wu L."/>
            <person name="Ma J."/>
        </authorList>
    </citation>
    <scope>NUCLEOTIDE SEQUENCE [LARGE SCALE GENOMIC DNA]</scope>
    <source>
        <strain evidence="7 8">CGMCC 1.16026</strain>
    </source>
</reference>
<keyword evidence="1 4" id="KW-0547">Nucleotide-binding</keyword>
<keyword evidence="3 4" id="KW-0238">DNA-binding</keyword>
<dbReference type="InterPro" id="IPR027417">
    <property type="entry name" value="P-loop_NTPase"/>
</dbReference>
<evidence type="ECO:0000256" key="1">
    <source>
        <dbReference type="ARBA" id="ARBA00022741"/>
    </source>
</evidence>
<comment type="similarity">
    <text evidence="4">Belongs to the DNA mismatch repair MutS family. Archaeal Muts2 subfamily.</text>
</comment>
<proteinExistence type="inferred from homology"/>
<keyword evidence="2 4" id="KW-0067">ATP-binding</keyword>
<dbReference type="InterPro" id="IPR012401">
    <property type="entry name" value="DNA-bd_MutS2_arc"/>
</dbReference>
<dbReference type="Proteomes" id="UP001596145">
    <property type="component" value="Unassembled WGS sequence"/>
</dbReference>
<dbReference type="EMBL" id="JBHSKV010000018">
    <property type="protein sequence ID" value="MFC5135681.1"/>
    <property type="molecule type" value="Genomic_DNA"/>
</dbReference>
<evidence type="ECO:0000256" key="2">
    <source>
        <dbReference type="ARBA" id="ARBA00022840"/>
    </source>
</evidence>
<dbReference type="AlphaFoldDB" id="A0ABD5QU32"/>
<feature type="compositionally biased region" description="Gly residues" evidence="5">
    <location>
        <begin position="469"/>
        <end position="482"/>
    </location>
</feature>
<feature type="binding site" evidence="4">
    <location>
        <begin position="514"/>
        <end position="521"/>
    </location>
    <ligand>
        <name>ATP</name>
        <dbReference type="ChEBI" id="CHEBI:30616"/>
    </ligand>
</feature>
<dbReference type="SUPFAM" id="SSF52540">
    <property type="entry name" value="P-loop containing nucleoside triphosphate hydrolases"/>
    <property type="match status" value="1"/>
</dbReference>
<dbReference type="InterPro" id="IPR000432">
    <property type="entry name" value="DNA_mismatch_repair_MutS_C"/>
</dbReference>
<comment type="cofactor">
    <cofactor evidence="4">
        <name>a divalent metal cation</name>
        <dbReference type="ChEBI" id="CHEBI:60240"/>
    </cofactor>
</comment>
<feature type="compositionally biased region" description="Basic and acidic residues" evidence="5">
    <location>
        <begin position="455"/>
        <end position="464"/>
    </location>
</feature>
<evidence type="ECO:0000313" key="7">
    <source>
        <dbReference type="EMBL" id="MFC5135681.1"/>
    </source>
</evidence>
<evidence type="ECO:0000259" key="6">
    <source>
        <dbReference type="SMART" id="SM00534"/>
    </source>
</evidence>
<name>A0ABD5QU32_9EURY</name>
<dbReference type="PANTHER" id="PTHR11361">
    <property type="entry name" value="DNA MISMATCH REPAIR PROTEIN MUTS FAMILY MEMBER"/>
    <property type="match status" value="1"/>
</dbReference>
<keyword evidence="4" id="KW-0378">Hydrolase</keyword>
<dbReference type="Pfam" id="PF00488">
    <property type="entry name" value="MutS_V"/>
    <property type="match status" value="1"/>
</dbReference>
<keyword evidence="8" id="KW-1185">Reference proteome</keyword>
<evidence type="ECO:0000313" key="8">
    <source>
        <dbReference type="Proteomes" id="UP001596145"/>
    </source>
</evidence>
<dbReference type="PANTHER" id="PTHR11361:SF125">
    <property type="entry name" value="DNA-BINDING PROTEIN MUTS2"/>
    <property type="match status" value="1"/>
</dbReference>
<protein>
    <recommendedName>
        <fullName evidence="4">DNA-binding protein MutS2</fullName>
    </recommendedName>
</protein>
<dbReference type="GO" id="GO:0005524">
    <property type="term" value="F:ATP binding"/>
    <property type="evidence" value="ECO:0007669"/>
    <property type="project" value="UniProtKB-UniRule"/>
</dbReference>
<evidence type="ECO:0000256" key="4">
    <source>
        <dbReference type="HAMAP-Rule" id="MF_00971"/>
    </source>
</evidence>
<organism evidence="7 8">
    <name type="scientific">Halorubrum glutamatedens</name>
    <dbReference type="NCBI Taxonomy" id="2707018"/>
    <lineage>
        <taxon>Archaea</taxon>
        <taxon>Methanobacteriati</taxon>
        <taxon>Methanobacteriota</taxon>
        <taxon>Stenosarchaea group</taxon>
        <taxon>Halobacteria</taxon>
        <taxon>Halobacteriales</taxon>
        <taxon>Haloferacaceae</taxon>
        <taxon>Halorubrum</taxon>
    </lineage>
</organism>
<comment type="caution">
    <text evidence="7">The sequence shown here is derived from an EMBL/GenBank/DDBJ whole genome shotgun (WGS) entry which is preliminary data.</text>
</comment>
<dbReference type="Pfam" id="PF14520">
    <property type="entry name" value="HHH_5"/>
    <property type="match status" value="1"/>
</dbReference>
<comment type="function">
    <text evidence="4">Has ATPase and non-specific DNA-binding activities.</text>
</comment>
<dbReference type="PIRSF" id="PIRSF029254">
    <property type="entry name" value="MutS_C_archaeal"/>
    <property type="match status" value="1"/>
</dbReference>